<dbReference type="OrthoDB" id="5343483at2759"/>
<name>A0A9W9JX80_9EURO</name>
<evidence type="ECO:0000313" key="3">
    <source>
        <dbReference type="Proteomes" id="UP001149074"/>
    </source>
</evidence>
<sequence>MLEKPMVAKTSTNGPTIYRRKIPFQPFETFPERVRAEALASATADKANPKKRAVKRSRQHEGDEGRKVKRRS</sequence>
<reference evidence="2" key="2">
    <citation type="journal article" date="2023" name="IMA Fungus">
        <title>Comparative genomic study of the Penicillium genus elucidates a diverse pangenome and 15 lateral gene transfer events.</title>
        <authorList>
            <person name="Petersen C."/>
            <person name="Sorensen T."/>
            <person name="Nielsen M.R."/>
            <person name="Sondergaard T.E."/>
            <person name="Sorensen J.L."/>
            <person name="Fitzpatrick D.A."/>
            <person name="Frisvad J.C."/>
            <person name="Nielsen K.L."/>
        </authorList>
    </citation>
    <scope>NUCLEOTIDE SEQUENCE</scope>
    <source>
        <strain evidence="2">IBT 30761</strain>
    </source>
</reference>
<feature type="region of interest" description="Disordered" evidence="1">
    <location>
        <begin position="39"/>
        <end position="72"/>
    </location>
</feature>
<evidence type="ECO:0000313" key="2">
    <source>
        <dbReference type="EMBL" id="KAJ5085229.1"/>
    </source>
</evidence>
<feature type="compositionally biased region" description="Basic residues" evidence="1">
    <location>
        <begin position="49"/>
        <end position="58"/>
    </location>
</feature>
<dbReference type="AlphaFoldDB" id="A0A9W9JX80"/>
<dbReference type="RefSeq" id="XP_056469907.1">
    <property type="nucleotide sequence ID" value="XM_056622491.1"/>
</dbReference>
<accession>A0A9W9JX80</accession>
<evidence type="ECO:0000256" key="1">
    <source>
        <dbReference type="SAM" id="MobiDB-lite"/>
    </source>
</evidence>
<comment type="caution">
    <text evidence="2">The sequence shown here is derived from an EMBL/GenBank/DDBJ whole genome shotgun (WGS) entry which is preliminary data.</text>
</comment>
<gene>
    <name evidence="2" type="ORF">N7532_010000</name>
</gene>
<organism evidence="2 3">
    <name type="scientific">Penicillium argentinense</name>
    <dbReference type="NCBI Taxonomy" id="1131581"/>
    <lineage>
        <taxon>Eukaryota</taxon>
        <taxon>Fungi</taxon>
        <taxon>Dikarya</taxon>
        <taxon>Ascomycota</taxon>
        <taxon>Pezizomycotina</taxon>
        <taxon>Eurotiomycetes</taxon>
        <taxon>Eurotiomycetidae</taxon>
        <taxon>Eurotiales</taxon>
        <taxon>Aspergillaceae</taxon>
        <taxon>Penicillium</taxon>
    </lineage>
</organism>
<protein>
    <submittedName>
        <fullName evidence="2">Uncharacterized protein</fullName>
    </submittedName>
</protein>
<dbReference type="EMBL" id="JAPQKI010000010">
    <property type="protein sequence ID" value="KAJ5085229.1"/>
    <property type="molecule type" value="Genomic_DNA"/>
</dbReference>
<proteinExistence type="predicted"/>
<reference evidence="2" key="1">
    <citation type="submission" date="2022-11" db="EMBL/GenBank/DDBJ databases">
        <authorList>
            <person name="Petersen C."/>
        </authorList>
    </citation>
    <scope>NUCLEOTIDE SEQUENCE</scope>
    <source>
        <strain evidence="2">IBT 30761</strain>
    </source>
</reference>
<dbReference type="GeneID" id="81361470"/>
<dbReference type="Proteomes" id="UP001149074">
    <property type="component" value="Unassembled WGS sequence"/>
</dbReference>
<keyword evidence="3" id="KW-1185">Reference proteome</keyword>